<sequence length="398" mass="43301">MRPNHQFTEFEKALIASMPAEGSEAGAILSGTGLPSRRDERWKWTDVRAALREEKQSSVQSVSSRAPLLSLDQPIEFLFANGHLSQAPAGLPEGLTLSRGGDYPLFRENLPNIATEKAEATYVLTVSGKLDRPIHLRFLSEGSGMHHTSVQVVLEEGAEASIVESLEGSDGAWFANGVMRFRLAKGASLERLILQQAHDDAVQVHFAMANLAAGANFTQGTLGFGSKLCRLETQVLHEGEGARAVLNGAYLLSGRRHLDNTTDVGHTVPGCVTEELYKGVLADKGRGVFQGRFYVARDAQKTDARMAHNALLLSDEAEVDAKPELMIYADDVQCAHGNTAGALDTEALFYMRQRGLSEAQARAMLVQAFVVEAFGHISNEDVKARLMVLIETWLEAQS</sequence>
<gene>
    <name evidence="2" type="primary">sufD</name>
    <name evidence="2" type="ORF">GCM10011342_08580</name>
</gene>
<dbReference type="PANTHER" id="PTHR43575">
    <property type="entry name" value="PROTEIN ABCI7, CHLOROPLASTIC"/>
    <property type="match status" value="1"/>
</dbReference>
<dbReference type="RefSeq" id="WP_188160045.1">
    <property type="nucleotide sequence ID" value="NZ_BMGH01000001.1"/>
</dbReference>
<dbReference type="EMBL" id="BMGH01000001">
    <property type="protein sequence ID" value="GGD01801.1"/>
    <property type="molecule type" value="Genomic_DNA"/>
</dbReference>
<accession>A0A8J2Y5U3</accession>
<dbReference type="GO" id="GO:0016226">
    <property type="term" value="P:iron-sulfur cluster assembly"/>
    <property type="evidence" value="ECO:0007669"/>
    <property type="project" value="InterPro"/>
</dbReference>
<dbReference type="InterPro" id="IPR055346">
    <property type="entry name" value="Fe-S_cluster_assembly_SufBD"/>
</dbReference>
<dbReference type="InterPro" id="IPR000825">
    <property type="entry name" value="SUF_FeS_clus_asmbl_SufBD_core"/>
</dbReference>
<protein>
    <submittedName>
        <fullName evidence="2">Fe-S cluster assembly protein SufD</fullName>
    </submittedName>
</protein>
<dbReference type="Proteomes" id="UP000613582">
    <property type="component" value="Unassembled WGS sequence"/>
</dbReference>
<reference evidence="2" key="2">
    <citation type="submission" date="2020-09" db="EMBL/GenBank/DDBJ databases">
        <authorList>
            <person name="Sun Q."/>
            <person name="Zhou Y."/>
        </authorList>
    </citation>
    <scope>NUCLEOTIDE SEQUENCE</scope>
    <source>
        <strain evidence="2">CGMCC 1.12921</strain>
    </source>
</reference>
<dbReference type="InterPro" id="IPR011542">
    <property type="entry name" value="SUF_FeS_clus_asmbl_SufD"/>
</dbReference>
<comment type="caution">
    <text evidence="2">The sequence shown here is derived from an EMBL/GenBank/DDBJ whole genome shotgun (WGS) entry which is preliminary data.</text>
</comment>
<dbReference type="InterPro" id="IPR037284">
    <property type="entry name" value="SUF_FeS_clus_asmbl_SufBD_sf"/>
</dbReference>
<evidence type="ECO:0000259" key="1">
    <source>
        <dbReference type="Pfam" id="PF01458"/>
    </source>
</evidence>
<dbReference type="Pfam" id="PF01458">
    <property type="entry name" value="SUFBD_core"/>
    <property type="match status" value="1"/>
</dbReference>
<keyword evidence="3" id="KW-1185">Reference proteome</keyword>
<organism evidence="2 3">
    <name type="scientific">Aquisalinus flavus</name>
    <dbReference type="NCBI Taxonomy" id="1526572"/>
    <lineage>
        <taxon>Bacteria</taxon>
        <taxon>Pseudomonadati</taxon>
        <taxon>Pseudomonadota</taxon>
        <taxon>Alphaproteobacteria</taxon>
        <taxon>Parvularculales</taxon>
        <taxon>Parvularculaceae</taxon>
        <taxon>Aquisalinus</taxon>
    </lineage>
</organism>
<evidence type="ECO:0000313" key="2">
    <source>
        <dbReference type="EMBL" id="GGD01801.1"/>
    </source>
</evidence>
<proteinExistence type="predicted"/>
<dbReference type="NCBIfam" id="TIGR01981">
    <property type="entry name" value="sufD"/>
    <property type="match status" value="1"/>
</dbReference>
<feature type="domain" description="SUF system FeS cluster assembly SufBD core" evidence="1">
    <location>
        <begin position="143"/>
        <end position="369"/>
    </location>
</feature>
<dbReference type="AlphaFoldDB" id="A0A8J2Y5U3"/>
<evidence type="ECO:0000313" key="3">
    <source>
        <dbReference type="Proteomes" id="UP000613582"/>
    </source>
</evidence>
<name>A0A8J2Y5U3_9PROT</name>
<dbReference type="PANTHER" id="PTHR43575:SF1">
    <property type="entry name" value="PROTEIN ABCI7, CHLOROPLASTIC"/>
    <property type="match status" value="1"/>
</dbReference>
<reference evidence="2" key="1">
    <citation type="journal article" date="2014" name="Int. J. Syst. Evol. Microbiol.">
        <title>Complete genome sequence of Corynebacterium casei LMG S-19264T (=DSM 44701T), isolated from a smear-ripened cheese.</title>
        <authorList>
            <consortium name="US DOE Joint Genome Institute (JGI-PGF)"/>
            <person name="Walter F."/>
            <person name="Albersmeier A."/>
            <person name="Kalinowski J."/>
            <person name="Ruckert C."/>
        </authorList>
    </citation>
    <scope>NUCLEOTIDE SEQUENCE</scope>
    <source>
        <strain evidence="2">CGMCC 1.12921</strain>
    </source>
</reference>
<dbReference type="SUPFAM" id="SSF101960">
    <property type="entry name" value="Stabilizer of iron transporter SufD"/>
    <property type="match status" value="1"/>
</dbReference>